<evidence type="ECO:0008006" key="4">
    <source>
        <dbReference type="Google" id="ProtNLM"/>
    </source>
</evidence>
<feature type="transmembrane region" description="Helical" evidence="1">
    <location>
        <begin position="108"/>
        <end position="134"/>
    </location>
</feature>
<keyword evidence="1" id="KW-1133">Transmembrane helix</keyword>
<accession>A0A2N3Y0C8</accession>
<feature type="transmembrane region" description="Helical" evidence="1">
    <location>
        <begin position="21"/>
        <end position="42"/>
    </location>
</feature>
<dbReference type="Proteomes" id="UP000233786">
    <property type="component" value="Unassembled WGS sequence"/>
</dbReference>
<keyword evidence="1" id="KW-0812">Transmembrane</keyword>
<name>A0A2N3Y0C8_SACSN</name>
<dbReference type="OrthoDB" id="3690421at2"/>
<evidence type="ECO:0000313" key="2">
    <source>
        <dbReference type="EMBL" id="PKW16367.1"/>
    </source>
</evidence>
<sequence>MWWTRFGTATRMALLEHLRNRLAMWLVALYVPIWLTLAYTIIANMPVQFYLRATDQTVLAQGNELTQISGALNAVTQIVGFMMFTVTFKSSAFDRRLAMAGYPRGHLLAAKVVALVLVSTVLSCYATAITWCFWHPQQPLLLAVSVFTDALTYGALGVMLGALLRGELEGMFLIVMISIIDISLQNPIPNPAADSDFLRILPSYGAMQAATTAGFTTVIPVAHLLLQLSWCALLTVMGLLAFLRRTRDQNRGGRVSTTTGIPAT</sequence>
<evidence type="ECO:0000313" key="3">
    <source>
        <dbReference type="Proteomes" id="UP000233786"/>
    </source>
</evidence>
<dbReference type="STRING" id="994479.GCA_000194155_07138"/>
<organism evidence="2 3">
    <name type="scientific">Saccharopolyspora spinosa</name>
    <dbReference type="NCBI Taxonomy" id="60894"/>
    <lineage>
        <taxon>Bacteria</taxon>
        <taxon>Bacillati</taxon>
        <taxon>Actinomycetota</taxon>
        <taxon>Actinomycetes</taxon>
        <taxon>Pseudonocardiales</taxon>
        <taxon>Pseudonocardiaceae</taxon>
        <taxon>Saccharopolyspora</taxon>
    </lineage>
</organism>
<keyword evidence="1" id="KW-0472">Membrane</keyword>
<proteinExistence type="predicted"/>
<evidence type="ECO:0000256" key="1">
    <source>
        <dbReference type="SAM" id="Phobius"/>
    </source>
</evidence>
<protein>
    <recommendedName>
        <fullName evidence="4">ABC-2 family transporter</fullName>
    </recommendedName>
</protein>
<reference evidence="2" key="1">
    <citation type="submission" date="2017-12" db="EMBL/GenBank/DDBJ databases">
        <title>Sequencing the genomes of 1000 Actinobacteria strains.</title>
        <authorList>
            <person name="Klenk H.-P."/>
        </authorList>
    </citation>
    <scope>NUCLEOTIDE SEQUENCE [LARGE SCALE GENOMIC DNA]</scope>
    <source>
        <strain evidence="2">DSM 44228</strain>
    </source>
</reference>
<dbReference type="AlphaFoldDB" id="A0A2N3Y0C8"/>
<feature type="transmembrane region" description="Helical" evidence="1">
    <location>
        <begin position="224"/>
        <end position="243"/>
    </location>
</feature>
<feature type="transmembrane region" description="Helical" evidence="1">
    <location>
        <begin position="140"/>
        <end position="164"/>
    </location>
</feature>
<dbReference type="EMBL" id="PJNB01000001">
    <property type="protein sequence ID" value="PKW16367.1"/>
    <property type="molecule type" value="Genomic_DNA"/>
</dbReference>
<gene>
    <name evidence="2" type="ORF">A8926_4191</name>
</gene>
<keyword evidence="3" id="KW-1185">Reference proteome</keyword>
<comment type="caution">
    <text evidence="2">The sequence shown here is derived from an EMBL/GenBank/DDBJ whole genome shotgun (WGS) entry which is preliminary data.</text>
</comment>